<dbReference type="AlphaFoldDB" id="A0A437QH89"/>
<dbReference type="Proteomes" id="UP000287447">
    <property type="component" value="Unassembled WGS sequence"/>
</dbReference>
<evidence type="ECO:0000313" key="3">
    <source>
        <dbReference type="Proteomes" id="UP000287447"/>
    </source>
</evidence>
<dbReference type="RefSeq" id="WP_127767700.1">
    <property type="nucleotide sequence ID" value="NZ_SADE01000004.1"/>
</dbReference>
<name>A0A437QH89_9PROT</name>
<evidence type="ECO:0000313" key="2">
    <source>
        <dbReference type="EMBL" id="RVU33670.1"/>
    </source>
</evidence>
<gene>
    <name evidence="2" type="ORF">EOI86_21175</name>
</gene>
<evidence type="ECO:0000259" key="1">
    <source>
        <dbReference type="Pfam" id="PF08874"/>
    </source>
</evidence>
<sequence length="323" mass="37080">MTDQIVHIRCGSDIRESLRTAGFEGDFLEWGDPVCRGPVPAGMQDDDYRRMRARFISNWDILSETRAMDRLQSESKALDTLEKYDRIILWFEHDLYDQAVLIDLLSRLSEKIDLLDRMRLMTVDRFSGEERFVGFGQLSPDQLRSLQGLDVPVSEDMIRQAQRAWAAFRADTPEALHTFTVEEGDALPFLRSAMRRHLMELPSTRNGLSMTERLMLDAVADGAKTGVDTFRKMYRETEPAPFLGDVMFFHDMAGLIDATQPALTATEDWRDEFDLTDFGRQLLAEEADWVRTNGIDQWRGGVHLTGNGPVWRWSPDEDRPVLA</sequence>
<dbReference type="EMBL" id="SADE01000004">
    <property type="protein sequence ID" value="RVU33670.1"/>
    <property type="molecule type" value="Genomic_DNA"/>
</dbReference>
<organism evidence="2 3">
    <name type="scientific">Hwanghaeella grinnelliae</name>
    <dbReference type="NCBI Taxonomy" id="2500179"/>
    <lineage>
        <taxon>Bacteria</taxon>
        <taxon>Pseudomonadati</taxon>
        <taxon>Pseudomonadota</taxon>
        <taxon>Alphaproteobacteria</taxon>
        <taxon>Rhodospirillales</taxon>
        <taxon>Rhodospirillaceae</taxon>
        <taxon>Hwanghaeella</taxon>
    </lineage>
</organism>
<proteinExistence type="predicted"/>
<dbReference type="Pfam" id="PF08874">
    <property type="entry name" value="DUF1835"/>
    <property type="match status" value="1"/>
</dbReference>
<keyword evidence="3" id="KW-1185">Reference proteome</keyword>
<reference evidence="3" key="1">
    <citation type="submission" date="2019-01" db="EMBL/GenBank/DDBJ databases">
        <title>Gri0909 isolated from a small marine red alga.</title>
        <authorList>
            <person name="Kim J."/>
            <person name="Jeong S.E."/>
            <person name="Jeon C.O."/>
        </authorList>
    </citation>
    <scope>NUCLEOTIDE SEQUENCE [LARGE SCALE GENOMIC DNA]</scope>
    <source>
        <strain evidence="3">Gri0909</strain>
    </source>
</reference>
<accession>A0A437QH89</accession>
<feature type="domain" description="DUF1835" evidence="1">
    <location>
        <begin position="6"/>
        <end position="111"/>
    </location>
</feature>
<dbReference type="OrthoDB" id="127805at2"/>
<comment type="caution">
    <text evidence="2">The sequence shown here is derived from an EMBL/GenBank/DDBJ whole genome shotgun (WGS) entry which is preliminary data.</text>
</comment>
<protein>
    <submittedName>
        <fullName evidence="2">DUF1835 domain-containing protein</fullName>
    </submittedName>
</protein>
<dbReference type="InterPro" id="IPR014973">
    <property type="entry name" value="DUF1835"/>
</dbReference>